<name>A0A1U8G387_CAPAN</name>
<dbReference type="Gramene" id="PHT86012">
    <property type="protein sequence ID" value="PHT86012"/>
    <property type="gene ID" value="T459_08118"/>
</dbReference>
<dbReference type="PANTHER" id="PTHR33702:SF5">
    <property type="entry name" value="OS01G0308600 PROTEIN"/>
    <property type="match status" value="1"/>
</dbReference>
<reference evidence="1 2" key="2">
    <citation type="journal article" date="2017" name="Genome Biol.">
        <title>New reference genome sequences of hot pepper reveal the massive evolution of plant disease-resistance genes by retroduplication.</title>
        <authorList>
            <person name="Kim S."/>
            <person name="Park J."/>
            <person name="Yeom S.I."/>
            <person name="Kim Y.M."/>
            <person name="Seo E."/>
            <person name="Kim K.T."/>
            <person name="Kim M.S."/>
            <person name="Lee J.M."/>
            <person name="Cheong K."/>
            <person name="Shin H.S."/>
            <person name="Kim S.B."/>
            <person name="Han K."/>
            <person name="Lee J."/>
            <person name="Park M."/>
            <person name="Lee H.A."/>
            <person name="Lee H.Y."/>
            <person name="Lee Y."/>
            <person name="Oh S."/>
            <person name="Lee J.H."/>
            <person name="Choi E."/>
            <person name="Choi E."/>
            <person name="Lee S.E."/>
            <person name="Jeon J."/>
            <person name="Kim H."/>
            <person name="Choi G."/>
            <person name="Song H."/>
            <person name="Lee J."/>
            <person name="Lee S.C."/>
            <person name="Kwon J.K."/>
            <person name="Lee H.Y."/>
            <person name="Koo N."/>
            <person name="Hong Y."/>
            <person name="Kim R.W."/>
            <person name="Kang W.H."/>
            <person name="Huh J.H."/>
            <person name="Kang B.C."/>
            <person name="Yang T.J."/>
            <person name="Lee Y.H."/>
            <person name="Bennetzen J.L."/>
            <person name="Choi D."/>
        </authorList>
    </citation>
    <scope>NUCLEOTIDE SEQUENCE [LARGE SCALE GENOMIC DNA]</scope>
    <source>
        <strain evidence="2">cv. CM334</strain>
    </source>
</reference>
<dbReference type="Proteomes" id="UP000222542">
    <property type="component" value="Unassembled WGS sequence"/>
</dbReference>
<dbReference type="AlphaFoldDB" id="A0A1U8G387"/>
<evidence type="ECO:0000313" key="2">
    <source>
        <dbReference type="Proteomes" id="UP000222542"/>
    </source>
</evidence>
<dbReference type="PANTHER" id="PTHR33702">
    <property type="entry name" value="BNAA09G40010D PROTEIN"/>
    <property type="match status" value="1"/>
</dbReference>
<dbReference type="STRING" id="4072.A0A1U8G387"/>
<dbReference type="OMA" id="RDAYMRM"/>
<dbReference type="EMBL" id="AYRZ02000003">
    <property type="protein sequence ID" value="PHT86012.1"/>
    <property type="molecule type" value="Genomic_DNA"/>
</dbReference>
<keyword evidence="2" id="KW-1185">Reference proteome</keyword>
<reference evidence="1 2" key="1">
    <citation type="journal article" date="2014" name="Nat. Genet.">
        <title>Genome sequence of the hot pepper provides insights into the evolution of pungency in Capsicum species.</title>
        <authorList>
            <person name="Kim S."/>
            <person name="Park M."/>
            <person name="Yeom S.I."/>
            <person name="Kim Y.M."/>
            <person name="Lee J.M."/>
            <person name="Lee H.A."/>
            <person name="Seo E."/>
            <person name="Choi J."/>
            <person name="Cheong K."/>
            <person name="Kim K.T."/>
            <person name="Jung K."/>
            <person name="Lee G.W."/>
            <person name="Oh S.K."/>
            <person name="Bae C."/>
            <person name="Kim S.B."/>
            <person name="Lee H.Y."/>
            <person name="Kim S.Y."/>
            <person name="Kim M.S."/>
            <person name="Kang B.C."/>
            <person name="Jo Y.D."/>
            <person name="Yang H.B."/>
            <person name="Jeong H.J."/>
            <person name="Kang W.H."/>
            <person name="Kwon J.K."/>
            <person name="Shin C."/>
            <person name="Lim J.Y."/>
            <person name="Park J.H."/>
            <person name="Huh J.H."/>
            <person name="Kim J.S."/>
            <person name="Kim B.D."/>
            <person name="Cohen O."/>
            <person name="Paran I."/>
            <person name="Suh M.C."/>
            <person name="Lee S.B."/>
            <person name="Kim Y.K."/>
            <person name="Shin Y."/>
            <person name="Noh S.J."/>
            <person name="Park J."/>
            <person name="Seo Y.S."/>
            <person name="Kwon S.Y."/>
            <person name="Kim H.A."/>
            <person name="Park J.M."/>
            <person name="Kim H.J."/>
            <person name="Choi S.B."/>
            <person name="Bosland P.W."/>
            <person name="Reeves G."/>
            <person name="Jo S.H."/>
            <person name="Lee B.W."/>
            <person name="Cho H.T."/>
            <person name="Choi H.S."/>
            <person name="Lee M.S."/>
            <person name="Yu Y."/>
            <person name="Do Choi Y."/>
            <person name="Park B.S."/>
            <person name="van Deynze A."/>
            <person name="Ashrafi H."/>
            <person name="Hill T."/>
            <person name="Kim W.T."/>
            <person name="Pai H.S."/>
            <person name="Ahn H.K."/>
            <person name="Yeam I."/>
            <person name="Giovannoni J.J."/>
            <person name="Rose J.K."/>
            <person name="Sorensen I."/>
            <person name="Lee S.J."/>
            <person name="Kim R.W."/>
            <person name="Choi I.Y."/>
            <person name="Choi B.S."/>
            <person name="Lim J.S."/>
            <person name="Lee Y.H."/>
            <person name="Choi D."/>
        </authorList>
    </citation>
    <scope>NUCLEOTIDE SEQUENCE [LARGE SCALE GENOMIC DNA]</scope>
    <source>
        <strain evidence="2">cv. CM334</strain>
    </source>
</reference>
<sequence length="162" mass="18274">MEGVSTRVYSGLKSYWRRRGYKKLNRKNNNRVELSSSGPTRKRRFWKVKLTPKLKVKINLKLFSLKKFLRGLRDAYVNAMLRIANTRGFGGDYYGGGIDGFGMRPVIKEYDEKALVEIYKSILKARDAAAAATTAKIGPEVDKAQLELGAAKLPTVSEEQVN</sequence>
<accession>A0A1U8G387</accession>
<gene>
    <name evidence="1" type="ORF">T459_08118</name>
</gene>
<proteinExistence type="predicted"/>
<evidence type="ECO:0000313" key="1">
    <source>
        <dbReference type="EMBL" id="PHT86012.1"/>
    </source>
</evidence>
<protein>
    <submittedName>
        <fullName evidence="1">Uncharacterized protein</fullName>
    </submittedName>
</protein>
<dbReference type="KEGG" id="cann:107864077"/>
<dbReference type="OrthoDB" id="1898021at2759"/>
<organism evidence="1 2">
    <name type="scientific">Capsicum annuum</name>
    <name type="common">Capsicum pepper</name>
    <dbReference type="NCBI Taxonomy" id="4072"/>
    <lineage>
        <taxon>Eukaryota</taxon>
        <taxon>Viridiplantae</taxon>
        <taxon>Streptophyta</taxon>
        <taxon>Embryophyta</taxon>
        <taxon>Tracheophyta</taxon>
        <taxon>Spermatophyta</taxon>
        <taxon>Magnoliopsida</taxon>
        <taxon>eudicotyledons</taxon>
        <taxon>Gunneridae</taxon>
        <taxon>Pentapetalae</taxon>
        <taxon>asterids</taxon>
        <taxon>lamiids</taxon>
        <taxon>Solanales</taxon>
        <taxon>Solanaceae</taxon>
        <taxon>Solanoideae</taxon>
        <taxon>Capsiceae</taxon>
        <taxon>Capsicum</taxon>
    </lineage>
</organism>
<comment type="caution">
    <text evidence="1">The sequence shown here is derived from an EMBL/GenBank/DDBJ whole genome shotgun (WGS) entry which is preliminary data.</text>
</comment>